<evidence type="ECO:0000313" key="2">
    <source>
        <dbReference type="Proteomes" id="UP000245390"/>
    </source>
</evidence>
<reference evidence="1 2" key="1">
    <citation type="submission" date="2018-05" db="EMBL/GenBank/DDBJ databases">
        <title>Genomic Encyclopedia of Type Strains, Phase IV (KMG-IV): sequencing the most valuable type-strain genomes for metagenomic binning, comparative biology and taxonomic classification.</title>
        <authorList>
            <person name="Goeker M."/>
        </authorList>
    </citation>
    <scope>NUCLEOTIDE SEQUENCE [LARGE SCALE GENOMIC DNA]</scope>
    <source>
        <strain evidence="1 2">DSM 103371</strain>
    </source>
</reference>
<protein>
    <submittedName>
        <fullName evidence="1">Uncharacterized protein</fullName>
    </submittedName>
</protein>
<name>A0A316G844_9RHOB</name>
<organism evidence="1 2">
    <name type="scientific">Silicimonas algicola</name>
    <dbReference type="NCBI Taxonomy" id="1826607"/>
    <lineage>
        <taxon>Bacteria</taxon>
        <taxon>Pseudomonadati</taxon>
        <taxon>Pseudomonadota</taxon>
        <taxon>Alphaproteobacteria</taxon>
        <taxon>Rhodobacterales</taxon>
        <taxon>Paracoccaceae</taxon>
    </lineage>
</organism>
<gene>
    <name evidence="1" type="ORF">C8D95_103378</name>
</gene>
<dbReference type="AlphaFoldDB" id="A0A316G844"/>
<sequence length="76" mass="8281">MSNSIDDLLLSAPRLQGARDRHGVPVGLFKEKRPSPSTPIDKTSAAAKVIIDAEATERADKTARLKAAREARDQDR</sequence>
<dbReference type="KEGG" id="salo:EF888_10095"/>
<evidence type="ECO:0000313" key="1">
    <source>
        <dbReference type="EMBL" id="PWK57139.1"/>
    </source>
</evidence>
<keyword evidence="2" id="KW-1185">Reference proteome</keyword>
<dbReference type="RefSeq" id="WP_109758883.1">
    <property type="nucleotide sequence ID" value="NZ_CP034588.1"/>
</dbReference>
<dbReference type="Proteomes" id="UP000245390">
    <property type="component" value="Unassembled WGS sequence"/>
</dbReference>
<proteinExistence type="predicted"/>
<comment type="caution">
    <text evidence="1">The sequence shown here is derived from an EMBL/GenBank/DDBJ whole genome shotgun (WGS) entry which is preliminary data.</text>
</comment>
<accession>A0A316G844</accession>
<dbReference type="EMBL" id="QGGV01000003">
    <property type="protein sequence ID" value="PWK57139.1"/>
    <property type="molecule type" value="Genomic_DNA"/>
</dbReference>